<sequence length="173" mass="20024">MDVPLPKARVSEVLGLLEILDDEGGHVDLYKLGRTLGHDIDELISTIETAQLFNLVEVDNGDVVFTEVGKQFTDQNMEQRKTYISEVLSKLPYMVELLTALAESEEHSVDMEYLERIIDGEYSEREVKYFVRNLLDWARFAELIWVDSDEQTIHLETEEDEENNPEQNDQAEE</sequence>
<keyword evidence="1" id="KW-0067">ATP-binding</keyword>
<dbReference type="GO" id="GO:0005524">
    <property type="term" value="F:ATP binding"/>
    <property type="evidence" value="ECO:0007669"/>
    <property type="project" value="UniProtKB-KW"/>
</dbReference>
<dbReference type="Pfam" id="PF09821">
    <property type="entry name" value="AAA_assoc_C"/>
    <property type="match status" value="1"/>
</dbReference>
<dbReference type="KEGG" id="cpo:COPRO5265_0288"/>
<dbReference type="eggNOG" id="COG4754">
    <property type="taxonomic scope" value="Bacteria"/>
</dbReference>
<dbReference type="AlphaFoldDB" id="B5Y7A8"/>
<gene>
    <name evidence="1" type="ordered locus">COPRO5265_0288</name>
</gene>
<dbReference type="RefSeq" id="WP_012543712.1">
    <property type="nucleotide sequence ID" value="NC_011295.1"/>
</dbReference>
<keyword evidence="1" id="KW-0547">Nucleotide-binding</keyword>
<dbReference type="STRING" id="309798.COPRO5265_0288"/>
<evidence type="ECO:0000313" key="1">
    <source>
        <dbReference type="EMBL" id="ACI17060.1"/>
    </source>
</evidence>
<dbReference type="EMBL" id="CP001145">
    <property type="protein sequence ID" value="ACI17060.1"/>
    <property type="molecule type" value="Genomic_DNA"/>
</dbReference>
<keyword evidence="2" id="KW-1185">Reference proteome</keyword>
<evidence type="ECO:0000313" key="2">
    <source>
        <dbReference type="Proteomes" id="UP000001732"/>
    </source>
</evidence>
<reference evidence="2" key="1">
    <citation type="submission" date="2008-08" db="EMBL/GenBank/DDBJ databases">
        <title>The complete genome sequence of Coprothermobacter proteolyticus strain ATCC 5245 / DSM 5265 / BT.</title>
        <authorList>
            <person name="Dodson R.J."/>
            <person name="Durkin A.S."/>
            <person name="Wu M."/>
            <person name="Eisen J."/>
            <person name="Sutton G."/>
        </authorList>
    </citation>
    <scope>NUCLEOTIDE SEQUENCE [LARGE SCALE GENOMIC DNA]</scope>
    <source>
        <strain evidence="2">ATCC 35245 / DSM 5265 / OCM 4 / BT</strain>
    </source>
</reference>
<dbReference type="InterPro" id="IPR018632">
    <property type="entry name" value="AAA-associated_dom_C"/>
</dbReference>
<accession>B5Y7A8</accession>
<proteinExistence type="predicted"/>
<organism evidence="1 2">
    <name type="scientific">Coprothermobacter proteolyticus (strain ATCC 35245 / DSM 5265 / OCM 4 / BT)</name>
    <dbReference type="NCBI Taxonomy" id="309798"/>
    <lineage>
        <taxon>Bacteria</taxon>
        <taxon>Pseudomonadati</taxon>
        <taxon>Coprothermobacterota</taxon>
        <taxon>Coprothermobacteria</taxon>
        <taxon>Coprothermobacterales</taxon>
        <taxon>Coprothermobacteraceae</taxon>
        <taxon>Coprothermobacter</taxon>
    </lineage>
</organism>
<dbReference type="HOGENOM" id="CLU_132454_0_0_9"/>
<protein>
    <submittedName>
        <fullName evidence="1">ABC transporter ATP-binding protein, putative</fullName>
    </submittedName>
</protein>
<reference evidence="1 2" key="2">
    <citation type="journal article" date="2014" name="Genome Announc.">
        <title>Complete Genome Sequence of Coprothermobacter proteolyticus DSM 5265.</title>
        <authorList>
            <person name="Alexiev A."/>
            <person name="Coil D.A."/>
            <person name="Badger J.H."/>
            <person name="Enticknap J."/>
            <person name="Ward N."/>
            <person name="Robb F.T."/>
            <person name="Eisen J.A."/>
        </authorList>
    </citation>
    <scope>NUCLEOTIDE SEQUENCE [LARGE SCALE GENOMIC DNA]</scope>
    <source>
        <strain evidence="2">ATCC 35245 / DSM 5265 / OCM 4 / BT</strain>
    </source>
</reference>
<name>B5Y7A8_COPPD</name>
<dbReference type="Proteomes" id="UP000001732">
    <property type="component" value="Chromosome"/>
</dbReference>